<gene>
    <name evidence="1" type="ORF">PoB_004151000</name>
</gene>
<proteinExistence type="predicted"/>
<dbReference type="Proteomes" id="UP000735302">
    <property type="component" value="Unassembled WGS sequence"/>
</dbReference>
<comment type="caution">
    <text evidence="1">The sequence shown here is derived from an EMBL/GenBank/DDBJ whole genome shotgun (WGS) entry which is preliminary data.</text>
</comment>
<keyword evidence="2" id="KW-1185">Reference proteome</keyword>
<protein>
    <submittedName>
        <fullName evidence="1">Uncharacterized protein</fullName>
    </submittedName>
</protein>
<sequence length="69" mass="6890">MDEGASAVAGAARSLGAGVHAVLGSYLDAGTCLLPALIDDPRCGQCIITKSQSPQFTGGLGAAWLGRMN</sequence>
<dbReference type="AlphaFoldDB" id="A0AAV4B5W5"/>
<dbReference type="EMBL" id="BLXT01004584">
    <property type="protein sequence ID" value="GFO15005.1"/>
    <property type="molecule type" value="Genomic_DNA"/>
</dbReference>
<reference evidence="1 2" key="1">
    <citation type="journal article" date="2021" name="Elife">
        <title>Chloroplast acquisition without the gene transfer in kleptoplastic sea slugs, Plakobranchus ocellatus.</title>
        <authorList>
            <person name="Maeda T."/>
            <person name="Takahashi S."/>
            <person name="Yoshida T."/>
            <person name="Shimamura S."/>
            <person name="Takaki Y."/>
            <person name="Nagai Y."/>
            <person name="Toyoda A."/>
            <person name="Suzuki Y."/>
            <person name="Arimoto A."/>
            <person name="Ishii H."/>
            <person name="Satoh N."/>
            <person name="Nishiyama T."/>
            <person name="Hasebe M."/>
            <person name="Maruyama T."/>
            <person name="Minagawa J."/>
            <person name="Obokata J."/>
            <person name="Shigenobu S."/>
        </authorList>
    </citation>
    <scope>NUCLEOTIDE SEQUENCE [LARGE SCALE GENOMIC DNA]</scope>
</reference>
<evidence type="ECO:0000313" key="2">
    <source>
        <dbReference type="Proteomes" id="UP000735302"/>
    </source>
</evidence>
<evidence type="ECO:0000313" key="1">
    <source>
        <dbReference type="EMBL" id="GFO15005.1"/>
    </source>
</evidence>
<accession>A0AAV4B5W5</accession>
<organism evidence="1 2">
    <name type="scientific">Plakobranchus ocellatus</name>
    <dbReference type="NCBI Taxonomy" id="259542"/>
    <lineage>
        <taxon>Eukaryota</taxon>
        <taxon>Metazoa</taxon>
        <taxon>Spiralia</taxon>
        <taxon>Lophotrochozoa</taxon>
        <taxon>Mollusca</taxon>
        <taxon>Gastropoda</taxon>
        <taxon>Heterobranchia</taxon>
        <taxon>Euthyneura</taxon>
        <taxon>Panpulmonata</taxon>
        <taxon>Sacoglossa</taxon>
        <taxon>Placobranchoidea</taxon>
        <taxon>Plakobranchidae</taxon>
        <taxon>Plakobranchus</taxon>
    </lineage>
</organism>
<name>A0AAV4B5W5_9GAST</name>